<comment type="caution">
    <text evidence="1">The sequence shown here is derived from an EMBL/GenBank/DDBJ whole genome shotgun (WGS) entry which is preliminary data.</text>
</comment>
<gene>
    <name evidence="1" type="ORF">ENSA7_77390</name>
</gene>
<accession>A0A2S9XPY4</accession>
<dbReference type="Proteomes" id="UP000238823">
    <property type="component" value="Unassembled WGS sequence"/>
</dbReference>
<dbReference type="EMBL" id="PVNL01000139">
    <property type="protein sequence ID" value="PRP94916.1"/>
    <property type="molecule type" value="Genomic_DNA"/>
</dbReference>
<organism evidence="1 2">
    <name type="scientific">Enhygromyxa salina</name>
    <dbReference type="NCBI Taxonomy" id="215803"/>
    <lineage>
        <taxon>Bacteria</taxon>
        <taxon>Pseudomonadati</taxon>
        <taxon>Myxococcota</taxon>
        <taxon>Polyangia</taxon>
        <taxon>Nannocystales</taxon>
        <taxon>Nannocystaceae</taxon>
        <taxon>Enhygromyxa</taxon>
    </lineage>
</organism>
<name>A0A2S9XPY4_9BACT</name>
<protein>
    <submittedName>
        <fullName evidence="1">Uncharacterized protein</fullName>
    </submittedName>
</protein>
<reference evidence="1 2" key="1">
    <citation type="submission" date="2018-03" db="EMBL/GenBank/DDBJ databases">
        <title>Draft Genome Sequences of the Obligatory Marine Myxobacteria Enhygromyxa salina SWB007.</title>
        <authorList>
            <person name="Poehlein A."/>
            <person name="Moghaddam J.A."/>
            <person name="Harms H."/>
            <person name="Alanjari M."/>
            <person name="Koenig G.M."/>
            <person name="Daniel R."/>
            <person name="Schaeberle T.F."/>
        </authorList>
    </citation>
    <scope>NUCLEOTIDE SEQUENCE [LARGE SCALE GENOMIC DNA]</scope>
    <source>
        <strain evidence="1 2">SWB007</strain>
    </source>
</reference>
<dbReference type="AlphaFoldDB" id="A0A2S9XPY4"/>
<evidence type="ECO:0000313" key="1">
    <source>
        <dbReference type="EMBL" id="PRP94916.1"/>
    </source>
</evidence>
<evidence type="ECO:0000313" key="2">
    <source>
        <dbReference type="Proteomes" id="UP000238823"/>
    </source>
</evidence>
<dbReference type="OrthoDB" id="5504371at2"/>
<proteinExistence type="predicted"/>
<dbReference type="RefSeq" id="WP_106094500.1">
    <property type="nucleotide sequence ID" value="NZ_PVNL01000139.1"/>
</dbReference>
<sequence>MNEGAGGDADEDRSGPAVRASYLRALLFACDEFGPPAMEIRRQLGDTHQTSIECAGPLVWLPIEADLALQRALDTVLGAERTRAFVLANLREFMVASILQNVVQTAVGLFGLDPGSFARLLPRAWGLLYRDCGKWSVSRSLDPDRARAREWREVQMCLSRLPHACATEDAWLAAVATVQHALLILCGRAQDEGDGEVELLERMLDEPSQVVFRLAWKNR</sequence>